<dbReference type="Proteomes" id="UP000033140">
    <property type="component" value="Unassembled WGS sequence"/>
</dbReference>
<dbReference type="GO" id="GO:0035621">
    <property type="term" value="P:ER to Golgi ceramide transport"/>
    <property type="evidence" value="ECO:0007669"/>
    <property type="project" value="TreeGrafter"/>
</dbReference>
<dbReference type="Pfam" id="PF01237">
    <property type="entry name" value="Oxysterol_BP"/>
    <property type="match status" value="1"/>
</dbReference>
<dbReference type="InterPro" id="IPR011993">
    <property type="entry name" value="PH-like_dom_sf"/>
</dbReference>
<accession>A0A0E9NJE5</accession>
<dbReference type="PROSITE" id="PS50003">
    <property type="entry name" value="PH_DOMAIN"/>
    <property type="match status" value="1"/>
</dbReference>
<dbReference type="GO" id="GO:0005886">
    <property type="term" value="C:plasma membrane"/>
    <property type="evidence" value="ECO:0007669"/>
    <property type="project" value="TreeGrafter"/>
</dbReference>
<dbReference type="PANTHER" id="PTHR10972:SF203">
    <property type="entry name" value="OXYSTEROL-BINDING PROTEIN HOMOLOG 3"/>
    <property type="match status" value="1"/>
</dbReference>
<dbReference type="SUPFAM" id="SSF101576">
    <property type="entry name" value="Supernatant protein factor (SPF), C-terminal domain"/>
    <property type="match status" value="1"/>
</dbReference>
<dbReference type="InterPro" id="IPR041680">
    <property type="entry name" value="PH_8"/>
</dbReference>
<dbReference type="SUPFAM" id="SSF50729">
    <property type="entry name" value="PH domain-like"/>
    <property type="match status" value="1"/>
</dbReference>
<dbReference type="Gene3D" id="3.30.70.3490">
    <property type="match status" value="1"/>
</dbReference>
<dbReference type="InterPro" id="IPR000648">
    <property type="entry name" value="Oxysterol-bd"/>
</dbReference>
<feature type="compositionally biased region" description="Low complexity" evidence="5">
    <location>
        <begin position="478"/>
        <end position="493"/>
    </location>
</feature>
<dbReference type="GO" id="GO:0006897">
    <property type="term" value="P:endocytosis"/>
    <property type="evidence" value="ECO:0007669"/>
    <property type="project" value="TreeGrafter"/>
</dbReference>
<dbReference type="GO" id="GO:0097038">
    <property type="term" value="C:perinuclear endoplasmic reticulum"/>
    <property type="evidence" value="ECO:0007669"/>
    <property type="project" value="TreeGrafter"/>
</dbReference>
<dbReference type="GO" id="GO:0032541">
    <property type="term" value="C:cortical endoplasmic reticulum"/>
    <property type="evidence" value="ECO:0007669"/>
    <property type="project" value="TreeGrafter"/>
</dbReference>
<sequence length="1014" mass="111177">MIILSKGSSFNPAYSHTLCLLHSVSSRPSLAQLLRGCWLAMDLETVEVHSRDLLIKWVQVPAGHTLSYQIKPTKKSINYALYRKPTTPSSSSDPASRARGGGLGTGSPAIPGPQTGQTCQQRLSAAGLVEVVWGGRVSGGQVARGTWDVKNGEAGMYALVFDNTFSKQLSKTVTFIITHAPTPSPTTLFSASSLNTSAPTLTPDPSWSGGTTHSGPLLKRRRKALQGYARRYFTLDIPTATLSYTHSPSTPAHKRGIIPLPLATITFVVERREIVVDAGAEMWHLRCGGTFEFESWREAMEVAVEGFEVRERMGIAHSGAGTGAGSLKVRANEQQQQRERDDESWMKVEELVNRLEGVKEGIKDVRSDINSATASPNLSAENLSPIPSPSKAPAKGLFKRTPSGRTGTPTIYPPPSPDRVLAPLVSCSTSSGTKLRGLEREVEDIIAQLRTVTASRARIPRTPLSTSPLSPKFEHGFSRSPGSSRPSIDGSRSVMTTTNEEWFDAEDQHLATSASDAVGHGSSIIVLENERDSATALMDVQEETESEEEVFMSDGESYSTETEESSAEPEPAPPIGATSGATQIFRREDSRGTIATIRSTSTNTGDLEEGGDAGKGRVLYPLERVGEVRRRANLPKEVTVQPPSLLAFLRKNVGKDLSSIAMPVASNEPLNLLQRIAEELEYSRLLTVAQTKPKEDGERILWIAAFACSAFSNMRAKERSVRKVFNPLLGETFECVREDRGWRFIAEKVEHRPPIVAMCVESKHGWKLDASPSPEQKFWGKSAEIITHGSTHLELGGDVYVWDKPATFLRNIAMGEKYVEPTGTMTVTNQTTGEKAVVTFKAGKMFSGRSEDVAVQAFDAGEKVQKLGLSGKWTQSLAFVGGGRDGEVVWSVDPLVDVPEKHCGFTQFAAQLNEVTEIERGCLPITDTRLRPDQRMCEMGELDAAEPIKLALEENQRSRRKEMEANGETWIPRWFEKVSGEGLNAVWRIKDGEDGYWREREKGDWTGVMHIFKH</sequence>
<keyword evidence="3" id="KW-0445">Lipid transport</keyword>
<comment type="similarity">
    <text evidence="1">Belongs to the OSBP family.</text>
</comment>
<feature type="compositionally biased region" description="Polar residues" evidence="5">
    <location>
        <begin position="596"/>
        <end position="605"/>
    </location>
</feature>
<dbReference type="SUPFAM" id="SSF144000">
    <property type="entry name" value="Oxysterol-binding protein-like"/>
    <property type="match status" value="1"/>
</dbReference>
<dbReference type="PROSITE" id="PS50866">
    <property type="entry name" value="GOLD"/>
    <property type="match status" value="1"/>
</dbReference>
<organism evidence="8 9">
    <name type="scientific">Saitoella complicata (strain BCRC 22490 / CBS 7301 / JCM 7358 / NBRC 10748 / NRRL Y-17804)</name>
    <dbReference type="NCBI Taxonomy" id="698492"/>
    <lineage>
        <taxon>Eukaryota</taxon>
        <taxon>Fungi</taxon>
        <taxon>Dikarya</taxon>
        <taxon>Ascomycota</taxon>
        <taxon>Taphrinomycotina</taxon>
        <taxon>Taphrinomycotina incertae sedis</taxon>
        <taxon>Saitoella</taxon>
    </lineage>
</organism>
<dbReference type="GO" id="GO:0032934">
    <property type="term" value="F:sterol binding"/>
    <property type="evidence" value="ECO:0007669"/>
    <property type="project" value="TreeGrafter"/>
</dbReference>
<dbReference type="STRING" id="698492.A0A0E9NJE5"/>
<dbReference type="PANTHER" id="PTHR10972">
    <property type="entry name" value="OXYSTEROL-BINDING PROTEIN-RELATED"/>
    <property type="match status" value="1"/>
</dbReference>
<dbReference type="FunFam" id="2.40.160.120:FF:000001">
    <property type="entry name" value="Oxysterol-binding protein"/>
    <property type="match status" value="1"/>
</dbReference>
<name>A0A0E9NJE5_SAICN</name>
<evidence type="ECO:0000256" key="4">
    <source>
        <dbReference type="ARBA" id="ARBA00023121"/>
    </source>
</evidence>
<reference evidence="8 9" key="1">
    <citation type="journal article" date="2011" name="J. Gen. Appl. Microbiol.">
        <title>Draft genome sequencing of the enigmatic yeast Saitoella complicata.</title>
        <authorList>
            <person name="Nishida H."/>
            <person name="Hamamoto M."/>
            <person name="Sugiyama J."/>
        </authorList>
    </citation>
    <scope>NUCLEOTIDE SEQUENCE [LARGE SCALE GENOMIC DNA]</scope>
    <source>
        <strain evidence="8 9">NRRL Y-17804</strain>
    </source>
</reference>
<comment type="caution">
    <text evidence="8">The sequence shown here is derived from an EMBL/GenBank/DDBJ whole genome shotgun (WGS) entry which is preliminary data.</text>
</comment>
<feature type="region of interest" description="Disordered" evidence="5">
    <location>
        <begin position="541"/>
        <end position="615"/>
    </location>
</feature>
<reference evidence="8 9" key="3">
    <citation type="journal article" date="2015" name="Genome Announc.">
        <title>Draft Genome Sequence of the Archiascomycetous Yeast Saitoella complicata.</title>
        <authorList>
            <person name="Yamauchi K."/>
            <person name="Kondo S."/>
            <person name="Hamamoto M."/>
            <person name="Takahashi Y."/>
            <person name="Ogura Y."/>
            <person name="Hayashi T."/>
            <person name="Nishida H."/>
        </authorList>
    </citation>
    <scope>NUCLEOTIDE SEQUENCE [LARGE SCALE GENOMIC DNA]</scope>
    <source>
        <strain evidence="8 9">NRRL Y-17804</strain>
    </source>
</reference>
<feature type="region of interest" description="Disordered" evidence="5">
    <location>
        <begin position="461"/>
        <end position="495"/>
    </location>
</feature>
<dbReference type="GO" id="GO:0034727">
    <property type="term" value="P:piecemeal microautophagy of the nucleus"/>
    <property type="evidence" value="ECO:0007669"/>
    <property type="project" value="TreeGrafter"/>
</dbReference>
<evidence type="ECO:0000313" key="8">
    <source>
        <dbReference type="EMBL" id="GAO49826.1"/>
    </source>
</evidence>
<evidence type="ECO:0000313" key="9">
    <source>
        <dbReference type="Proteomes" id="UP000033140"/>
    </source>
</evidence>
<dbReference type="InterPro" id="IPR001849">
    <property type="entry name" value="PH_domain"/>
</dbReference>
<feature type="region of interest" description="Disordered" evidence="5">
    <location>
        <begin position="376"/>
        <end position="417"/>
    </location>
</feature>
<evidence type="ECO:0000256" key="3">
    <source>
        <dbReference type="ARBA" id="ARBA00023055"/>
    </source>
</evidence>
<keyword evidence="2" id="KW-0813">Transport</keyword>
<evidence type="ECO:0000259" key="7">
    <source>
        <dbReference type="PROSITE" id="PS50866"/>
    </source>
</evidence>
<dbReference type="GO" id="GO:0120009">
    <property type="term" value="P:intermembrane lipid transfer"/>
    <property type="evidence" value="ECO:0007669"/>
    <property type="project" value="UniProtKB-ARBA"/>
</dbReference>
<dbReference type="GO" id="GO:0005829">
    <property type="term" value="C:cytosol"/>
    <property type="evidence" value="ECO:0007669"/>
    <property type="project" value="TreeGrafter"/>
</dbReference>
<feature type="compositionally biased region" description="Low complexity" evidence="5">
    <location>
        <begin position="85"/>
        <end position="98"/>
    </location>
</feature>
<dbReference type="InterPro" id="IPR036598">
    <property type="entry name" value="GOLD_dom_sf"/>
</dbReference>
<gene>
    <name evidence="8" type="ORF">G7K_3964-t1</name>
</gene>
<dbReference type="Gene3D" id="2.30.29.30">
    <property type="entry name" value="Pleckstrin-homology domain (PH domain)/Phosphotyrosine-binding domain (PTB)"/>
    <property type="match status" value="1"/>
</dbReference>
<dbReference type="SMART" id="SM00233">
    <property type="entry name" value="PH"/>
    <property type="match status" value="1"/>
</dbReference>
<feature type="compositionally biased region" description="Acidic residues" evidence="5">
    <location>
        <begin position="541"/>
        <end position="551"/>
    </location>
</feature>
<dbReference type="AlphaFoldDB" id="A0A0E9NJE5"/>
<evidence type="ECO:0000256" key="1">
    <source>
        <dbReference type="ARBA" id="ARBA00008842"/>
    </source>
</evidence>
<dbReference type="GO" id="GO:0030011">
    <property type="term" value="P:maintenance of cell polarity"/>
    <property type="evidence" value="ECO:0007669"/>
    <property type="project" value="TreeGrafter"/>
</dbReference>
<dbReference type="InterPro" id="IPR037239">
    <property type="entry name" value="OSBP_sf"/>
</dbReference>
<dbReference type="Gene3D" id="2.60.120.680">
    <property type="entry name" value="GOLD domain"/>
    <property type="match status" value="1"/>
</dbReference>
<keyword evidence="4" id="KW-0446">Lipid-binding</keyword>
<dbReference type="InterPro" id="IPR009038">
    <property type="entry name" value="GOLD_dom"/>
</dbReference>
<reference evidence="8 9" key="2">
    <citation type="journal article" date="2014" name="J. Gen. Appl. Microbiol.">
        <title>The early diverging ascomycetous budding yeast Saitoella complicata has three histone deacetylases belonging to the Clr6, Hos2, and Rpd3 lineages.</title>
        <authorList>
            <person name="Nishida H."/>
            <person name="Matsumoto T."/>
            <person name="Kondo S."/>
            <person name="Hamamoto M."/>
            <person name="Yoshikawa H."/>
        </authorList>
    </citation>
    <scope>NUCLEOTIDE SEQUENCE [LARGE SCALE GENOMIC DNA]</scope>
    <source>
        <strain evidence="8 9">NRRL Y-17804</strain>
    </source>
</reference>
<dbReference type="EMBL" id="BACD03000026">
    <property type="protein sequence ID" value="GAO49826.1"/>
    <property type="molecule type" value="Genomic_DNA"/>
</dbReference>
<evidence type="ECO:0000256" key="5">
    <source>
        <dbReference type="SAM" id="MobiDB-lite"/>
    </source>
</evidence>
<protein>
    <recommendedName>
        <fullName evidence="10">PH domain-containing protein</fullName>
    </recommendedName>
</protein>
<dbReference type="Pfam" id="PF15409">
    <property type="entry name" value="PH_8"/>
    <property type="match status" value="1"/>
</dbReference>
<dbReference type="GO" id="GO:0006887">
    <property type="term" value="P:exocytosis"/>
    <property type="evidence" value="ECO:0007669"/>
    <property type="project" value="TreeGrafter"/>
</dbReference>
<feature type="compositionally biased region" description="Low complexity" evidence="5">
    <location>
        <begin position="462"/>
        <end position="471"/>
    </location>
</feature>
<keyword evidence="9" id="KW-1185">Reference proteome</keyword>
<proteinExistence type="inferred from homology"/>
<evidence type="ECO:0008006" key="10">
    <source>
        <dbReference type="Google" id="ProtNLM"/>
    </source>
</evidence>
<feature type="region of interest" description="Disordered" evidence="5">
    <location>
        <begin position="83"/>
        <end position="117"/>
    </location>
</feature>
<feature type="domain" description="PH" evidence="6">
    <location>
        <begin position="210"/>
        <end position="305"/>
    </location>
</feature>
<evidence type="ECO:0000256" key="2">
    <source>
        <dbReference type="ARBA" id="ARBA00022448"/>
    </source>
</evidence>
<dbReference type="Gene3D" id="2.40.160.120">
    <property type="match status" value="1"/>
</dbReference>
<dbReference type="OMA" id="SYFVRWV"/>
<feature type="domain" description="GOLD" evidence="7">
    <location>
        <begin position="17"/>
        <end position="179"/>
    </location>
</feature>
<evidence type="ECO:0000259" key="6">
    <source>
        <dbReference type="PROSITE" id="PS50003"/>
    </source>
</evidence>